<dbReference type="Proteomes" id="UP001163603">
    <property type="component" value="Chromosome 9"/>
</dbReference>
<proteinExistence type="predicted"/>
<organism evidence="1 2">
    <name type="scientific">Pistacia integerrima</name>
    <dbReference type="NCBI Taxonomy" id="434235"/>
    <lineage>
        <taxon>Eukaryota</taxon>
        <taxon>Viridiplantae</taxon>
        <taxon>Streptophyta</taxon>
        <taxon>Embryophyta</taxon>
        <taxon>Tracheophyta</taxon>
        <taxon>Spermatophyta</taxon>
        <taxon>Magnoliopsida</taxon>
        <taxon>eudicotyledons</taxon>
        <taxon>Gunneridae</taxon>
        <taxon>Pentapetalae</taxon>
        <taxon>rosids</taxon>
        <taxon>malvids</taxon>
        <taxon>Sapindales</taxon>
        <taxon>Anacardiaceae</taxon>
        <taxon>Pistacia</taxon>
    </lineage>
</organism>
<dbReference type="EMBL" id="CM047744">
    <property type="protein sequence ID" value="KAJ0027237.1"/>
    <property type="molecule type" value="Genomic_DNA"/>
</dbReference>
<sequence>MDGVGSPPELSLASGSYFTPLLIAMAGIAATALAIVVYHFFIVRYCLGWRLRSSPDSAVSNPLPDQQFPFGVEEKVLISIPILSYSSTKDDGNVNTFRVDQTECVICLGELQDGDMVRLLPNCRHSFHVSCIDNWFQRHSSCPLCRSLMVEPCSNDVALSLSDERNEVVSQNLPDEGGDESPSSSGIDESSSVLPRHSVSTVLPVEGKRQRLVAGGLKRSLSMDQCYVLLNIQRENRKEEELSSSSSSSSLRNVIMESRSFKARSMKQLDRMSSRFVRSLSQLRIGRSSCESILPY</sequence>
<name>A0ACC0XYM6_9ROSI</name>
<keyword evidence="2" id="KW-1185">Reference proteome</keyword>
<gene>
    <name evidence="1" type="ORF">Pint_35789</name>
</gene>
<evidence type="ECO:0000313" key="1">
    <source>
        <dbReference type="EMBL" id="KAJ0027237.1"/>
    </source>
</evidence>
<comment type="caution">
    <text evidence="1">The sequence shown here is derived from an EMBL/GenBank/DDBJ whole genome shotgun (WGS) entry which is preliminary data.</text>
</comment>
<reference evidence="2" key="1">
    <citation type="journal article" date="2023" name="G3 (Bethesda)">
        <title>Genome assembly and association tests identify interacting loci associated with vigor, precocity, and sex in interspecific pistachio rootstocks.</title>
        <authorList>
            <person name="Palmer W."/>
            <person name="Jacygrad E."/>
            <person name="Sagayaradj S."/>
            <person name="Cavanaugh K."/>
            <person name="Han R."/>
            <person name="Bertier L."/>
            <person name="Beede B."/>
            <person name="Kafkas S."/>
            <person name="Golino D."/>
            <person name="Preece J."/>
            <person name="Michelmore R."/>
        </authorList>
    </citation>
    <scope>NUCLEOTIDE SEQUENCE [LARGE SCALE GENOMIC DNA]</scope>
</reference>
<protein>
    <submittedName>
        <fullName evidence="1">Uncharacterized protein</fullName>
    </submittedName>
</protein>
<evidence type="ECO:0000313" key="2">
    <source>
        <dbReference type="Proteomes" id="UP001163603"/>
    </source>
</evidence>
<accession>A0ACC0XYM6</accession>